<feature type="transmembrane region" description="Helical" evidence="1">
    <location>
        <begin position="159"/>
        <end position="179"/>
    </location>
</feature>
<keyword evidence="1" id="KW-0472">Membrane</keyword>
<dbReference type="Proteomes" id="UP000734823">
    <property type="component" value="Unassembled WGS sequence"/>
</dbReference>
<protein>
    <recommendedName>
        <fullName evidence="4">Alpha/beta hydrolase family protein</fullName>
    </recommendedName>
</protein>
<feature type="transmembrane region" description="Helical" evidence="1">
    <location>
        <begin position="92"/>
        <end position="113"/>
    </location>
</feature>
<feature type="transmembrane region" description="Helical" evidence="1">
    <location>
        <begin position="243"/>
        <end position="264"/>
    </location>
</feature>
<reference evidence="2 3" key="1">
    <citation type="submission" date="2020-06" db="EMBL/GenBank/DDBJ databases">
        <title>Actinokineospora xiongansis sp. nov., isolated from soil of Baiyangdian.</title>
        <authorList>
            <person name="Zhang X."/>
        </authorList>
    </citation>
    <scope>NUCLEOTIDE SEQUENCE [LARGE SCALE GENOMIC DNA]</scope>
    <source>
        <strain evidence="2 3">HBU206404</strain>
    </source>
</reference>
<keyword evidence="1" id="KW-1133">Transmembrane helix</keyword>
<feature type="transmembrane region" description="Helical" evidence="1">
    <location>
        <begin position="381"/>
        <end position="399"/>
    </location>
</feature>
<sequence length="569" mass="61296">MSTIEIRVHGIGDHDYYSALGRPAVMSSNDRADVVPPPIVPAHELRLVNWSRSSRKLSGGLLWYLAFPFTLANAAGNMGPADGAWVKRLLRASVTAVGVLLSVAAAAWLIVFAETVLKVVPAPDDTRTFARVISFGIPCALAATMVVRAKWRGLGIRRVVLWLNVLAVVGFGTWVALTLPAQRLYAGWPSRDICPQRGAVQCSLPEERLDAMAAIVAVTTVATLLIVVLLMVLRLFTDAKASVAGAAALLAVAMVSTHAFSAVLRMGIDWISAWASPVASGRLDTLTAWDRALMAYYDKGTVVSSRLDYIAVFGVMAAAALVAAAVVAIRVKRQEPPRTLVDTVTARLGLILLGTLVFAVAFSAPLVAAREWLLTGGPGEVAVRLIHVLTVATVLAVFLRHRLPALSRVMGRFADIVGFWPVEHHPLGGVSYRKSTLAGVAHAVGDAERVVLVGHSQGSVVCAWWLAKHDGPLPRVSLVTCGSPLHSLYRTYFPCHFTEAFFATVVERSPDWKNFWRPTDPIASPLPEADNTELDDPLALGHSDYWIDQAQTTWISERLLAELADADGV</sequence>
<dbReference type="Gene3D" id="3.40.50.1820">
    <property type="entry name" value="alpha/beta hydrolase"/>
    <property type="match status" value="1"/>
</dbReference>
<dbReference type="InterPro" id="IPR029058">
    <property type="entry name" value="AB_hydrolase_fold"/>
</dbReference>
<evidence type="ECO:0000256" key="1">
    <source>
        <dbReference type="SAM" id="Phobius"/>
    </source>
</evidence>
<evidence type="ECO:0000313" key="3">
    <source>
        <dbReference type="Proteomes" id="UP000734823"/>
    </source>
</evidence>
<evidence type="ECO:0000313" key="2">
    <source>
        <dbReference type="EMBL" id="MBC6448966.1"/>
    </source>
</evidence>
<feature type="transmembrane region" description="Helical" evidence="1">
    <location>
        <begin position="128"/>
        <end position="147"/>
    </location>
</feature>
<comment type="caution">
    <text evidence="2">The sequence shown here is derived from an EMBL/GenBank/DDBJ whole genome shotgun (WGS) entry which is preliminary data.</text>
</comment>
<dbReference type="SUPFAM" id="SSF53474">
    <property type="entry name" value="alpha/beta-Hydrolases"/>
    <property type="match status" value="1"/>
</dbReference>
<keyword evidence="1" id="KW-0812">Transmembrane</keyword>
<dbReference type="RefSeq" id="WP_187221436.1">
    <property type="nucleotide sequence ID" value="NZ_JABVED010000009.1"/>
</dbReference>
<proteinExistence type="predicted"/>
<dbReference type="EMBL" id="JABVED010000009">
    <property type="protein sequence ID" value="MBC6448966.1"/>
    <property type="molecule type" value="Genomic_DNA"/>
</dbReference>
<feature type="transmembrane region" description="Helical" evidence="1">
    <location>
        <begin position="309"/>
        <end position="329"/>
    </location>
</feature>
<feature type="transmembrane region" description="Helical" evidence="1">
    <location>
        <begin position="350"/>
        <end position="369"/>
    </location>
</feature>
<feature type="transmembrane region" description="Helical" evidence="1">
    <location>
        <begin position="213"/>
        <end position="236"/>
    </location>
</feature>
<keyword evidence="3" id="KW-1185">Reference proteome</keyword>
<accession>A0ABR7L8D7</accession>
<name>A0ABR7L8D7_9PSEU</name>
<organism evidence="2 3">
    <name type="scientific">Actinokineospora xionganensis</name>
    <dbReference type="NCBI Taxonomy" id="2684470"/>
    <lineage>
        <taxon>Bacteria</taxon>
        <taxon>Bacillati</taxon>
        <taxon>Actinomycetota</taxon>
        <taxon>Actinomycetes</taxon>
        <taxon>Pseudonocardiales</taxon>
        <taxon>Pseudonocardiaceae</taxon>
        <taxon>Actinokineospora</taxon>
    </lineage>
</organism>
<evidence type="ECO:0008006" key="4">
    <source>
        <dbReference type="Google" id="ProtNLM"/>
    </source>
</evidence>
<gene>
    <name evidence="2" type="ORF">GPZ80_17495</name>
</gene>